<dbReference type="RefSeq" id="XP_007323433.1">
    <property type="nucleotide sequence ID" value="XM_007323371.1"/>
</dbReference>
<keyword evidence="9" id="KW-0807">Transducer</keyword>
<evidence type="ECO:0000256" key="6">
    <source>
        <dbReference type="ARBA" id="ARBA00023040"/>
    </source>
</evidence>
<gene>
    <name evidence="12" type="ORF">SERLADRAFT_418224</name>
</gene>
<protein>
    <submittedName>
        <fullName evidence="12">Uncharacterized protein</fullName>
    </submittedName>
</protein>
<comment type="subcellular location">
    <subcellularLocation>
        <location evidence="1">Membrane</location>
        <topology evidence="1">Multi-pass membrane protein</topology>
    </subcellularLocation>
</comment>
<keyword evidence="7 11" id="KW-0472">Membrane</keyword>
<dbReference type="OrthoDB" id="2874149at2759"/>
<dbReference type="GeneID" id="18813679"/>
<evidence type="ECO:0000256" key="1">
    <source>
        <dbReference type="ARBA" id="ARBA00004141"/>
    </source>
</evidence>
<keyword evidence="8" id="KW-0675">Receptor</keyword>
<feature type="transmembrane region" description="Helical" evidence="11">
    <location>
        <begin position="182"/>
        <end position="206"/>
    </location>
</feature>
<feature type="transmembrane region" description="Helical" evidence="11">
    <location>
        <begin position="144"/>
        <end position="161"/>
    </location>
</feature>
<dbReference type="KEGG" id="sla:SERLADRAFT_418224"/>
<dbReference type="PANTHER" id="PTHR28097:SF1">
    <property type="entry name" value="PHEROMONE A FACTOR RECEPTOR"/>
    <property type="match status" value="1"/>
</dbReference>
<dbReference type="CDD" id="cd14966">
    <property type="entry name" value="7tmD_STE3"/>
    <property type="match status" value="1"/>
</dbReference>
<dbReference type="Proteomes" id="UP000008064">
    <property type="component" value="Unassembled WGS sequence"/>
</dbReference>
<name>F8PA00_SERL9</name>
<keyword evidence="3" id="KW-0589">Pheromone response</keyword>
<feature type="region of interest" description="Disordered" evidence="10">
    <location>
        <begin position="402"/>
        <end position="421"/>
    </location>
</feature>
<dbReference type="PANTHER" id="PTHR28097">
    <property type="entry name" value="PHEROMONE A FACTOR RECEPTOR"/>
    <property type="match status" value="1"/>
</dbReference>
<reference evidence="12" key="1">
    <citation type="submission" date="2011-04" db="EMBL/GenBank/DDBJ databases">
        <title>Evolution of plant cell wall degrading machinery underlies the functional diversity of forest fungi.</title>
        <authorList>
            <consortium name="US DOE Joint Genome Institute (JGI-PGF)"/>
            <person name="Eastwood D.C."/>
            <person name="Floudas D."/>
            <person name="Binder M."/>
            <person name="Majcherczyk A."/>
            <person name="Schneider P."/>
            <person name="Aerts A."/>
            <person name="Asiegbu F.O."/>
            <person name="Baker S.E."/>
            <person name="Barry K."/>
            <person name="Bendiksby M."/>
            <person name="Blumentritt M."/>
            <person name="Coutinho P.M."/>
            <person name="Cullen D."/>
            <person name="Cullen D."/>
            <person name="Gathman A."/>
            <person name="Goodell B."/>
            <person name="Henrissat B."/>
            <person name="Ihrmark K."/>
            <person name="Kauserud H."/>
            <person name="Kohler A."/>
            <person name="LaButti K."/>
            <person name="Lapidus A."/>
            <person name="Lavin J.L."/>
            <person name="Lee Y.-H."/>
            <person name="Lindquist E."/>
            <person name="Lilly W."/>
            <person name="Lucas S."/>
            <person name="Morin E."/>
            <person name="Murat C."/>
            <person name="Oguiza J.A."/>
            <person name="Park J."/>
            <person name="Pisabarro A.G."/>
            <person name="Riley R."/>
            <person name="Rosling A."/>
            <person name="Salamov A."/>
            <person name="Schmidt O."/>
            <person name="Schmutz J."/>
            <person name="Skrede I."/>
            <person name="Stenlid J."/>
            <person name="Wiebenga A."/>
            <person name="Xie X."/>
            <person name="Kues U."/>
            <person name="Hibbett D.S."/>
            <person name="Hoffmeister D."/>
            <person name="Hogberg N."/>
            <person name="Martin F."/>
            <person name="Grigoriev I.V."/>
            <person name="Watkinson S.C."/>
        </authorList>
    </citation>
    <scope>NUCLEOTIDE SEQUENCE</scope>
    <source>
        <strain evidence="12">S7.9</strain>
    </source>
</reference>
<organism>
    <name type="scientific">Serpula lacrymans var. lacrymans (strain S7.9)</name>
    <name type="common">Dry rot fungus</name>
    <dbReference type="NCBI Taxonomy" id="578457"/>
    <lineage>
        <taxon>Eukaryota</taxon>
        <taxon>Fungi</taxon>
        <taxon>Dikarya</taxon>
        <taxon>Basidiomycota</taxon>
        <taxon>Agaricomycotina</taxon>
        <taxon>Agaricomycetes</taxon>
        <taxon>Agaricomycetidae</taxon>
        <taxon>Boletales</taxon>
        <taxon>Coniophorineae</taxon>
        <taxon>Serpulaceae</taxon>
        <taxon>Serpula</taxon>
    </lineage>
</organism>
<feature type="region of interest" description="Disordered" evidence="10">
    <location>
        <begin position="337"/>
        <end position="380"/>
    </location>
</feature>
<dbReference type="AlphaFoldDB" id="F8PA00"/>
<dbReference type="Pfam" id="PF02076">
    <property type="entry name" value="STE3"/>
    <property type="match status" value="2"/>
</dbReference>
<evidence type="ECO:0000256" key="3">
    <source>
        <dbReference type="ARBA" id="ARBA00022507"/>
    </source>
</evidence>
<feature type="transmembrane region" description="Helical" evidence="11">
    <location>
        <begin position="6"/>
        <end position="27"/>
    </location>
</feature>
<evidence type="ECO:0000256" key="4">
    <source>
        <dbReference type="ARBA" id="ARBA00022692"/>
    </source>
</evidence>
<evidence type="ECO:0000256" key="7">
    <source>
        <dbReference type="ARBA" id="ARBA00023136"/>
    </source>
</evidence>
<dbReference type="InterPro" id="IPR001499">
    <property type="entry name" value="GPCR_STE3"/>
</dbReference>
<evidence type="ECO:0000256" key="8">
    <source>
        <dbReference type="ARBA" id="ARBA00023170"/>
    </source>
</evidence>
<dbReference type="GO" id="GO:0000750">
    <property type="term" value="P:pheromone-dependent signal transduction involved in conjugation with cellular fusion"/>
    <property type="evidence" value="ECO:0007669"/>
    <property type="project" value="TreeGrafter"/>
</dbReference>
<comment type="similarity">
    <text evidence="2">Belongs to the G-protein coupled receptor 4 family.</text>
</comment>
<keyword evidence="5 11" id="KW-1133">Transmembrane helix</keyword>
<keyword evidence="6" id="KW-0297">G-protein coupled receptor</keyword>
<evidence type="ECO:0000256" key="2">
    <source>
        <dbReference type="ARBA" id="ARBA00011085"/>
    </source>
</evidence>
<accession>F8PA00</accession>
<feature type="compositionally biased region" description="Low complexity" evidence="10">
    <location>
        <begin position="337"/>
        <end position="361"/>
    </location>
</feature>
<dbReference type="GO" id="GO:0004932">
    <property type="term" value="F:mating-type factor pheromone receptor activity"/>
    <property type="evidence" value="ECO:0007669"/>
    <property type="project" value="InterPro"/>
</dbReference>
<evidence type="ECO:0000256" key="9">
    <source>
        <dbReference type="ARBA" id="ARBA00023224"/>
    </source>
</evidence>
<dbReference type="EMBL" id="GL945442">
    <property type="protein sequence ID" value="EGO19998.1"/>
    <property type="molecule type" value="Genomic_DNA"/>
</dbReference>
<evidence type="ECO:0000313" key="12">
    <source>
        <dbReference type="EMBL" id="EGO19998.1"/>
    </source>
</evidence>
<dbReference type="PRINTS" id="PR00899">
    <property type="entry name" value="GPCRSTE3"/>
</dbReference>
<dbReference type="GO" id="GO:0005886">
    <property type="term" value="C:plasma membrane"/>
    <property type="evidence" value="ECO:0007669"/>
    <property type="project" value="TreeGrafter"/>
</dbReference>
<feature type="transmembrane region" description="Helical" evidence="11">
    <location>
        <begin position="39"/>
        <end position="58"/>
    </location>
</feature>
<proteinExistence type="inferred from homology"/>
<dbReference type="HOGENOM" id="CLU_027592_0_1_1"/>
<evidence type="ECO:0000256" key="11">
    <source>
        <dbReference type="SAM" id="Phobius"/>
    </source>
</evidence>
<evidence type="ECO:0000256" key="5">
    <source>
        <dbReference type="ARBA" id="ARBA00022989"/>
    </source>
</evidence>
<evidence type="ECO:0000256" key="10">
    <source>
        <dbReference type="SAM" id="MobiDB-lite"/>
    </source>
</evidence>
<sequence>MTFPSQASNYAFIVFSFIGFVLISILLPMHIRVRNTGTCMYIVWTSIVCLFTAVNAVIWNRNYVNWSPVWCDISSRVIMAAGWGNEVALLCIVRRLYRIITMKAVKQSFHEVAIDFEILEDIGCFPAVILTAPAIPIFIMWPAVFGLVTAIYAGLTIYATIKQKAYRKEVLESHQALQFGHYWRLLALTGIGIICTLPYGILSLVANLVGGPLQPFNWDVFHAGFSEVSQTPASLWASDPLGEYGLEINRWSPVFNALMFFAFFGFTKDARADYRHAWFFIIHPLSFCSSDTDDKTSRKLSLPTHVARRKRTPHAPAQSETFVGSLRFVPYTESSQEMASTSQSSRSRPPSLPSSPSLSAMEPWSSQAHELNDHDGSFSVSESKGVLDMEQTWDAHVLTPGWHIDIRPRPPPNSSHWLGVL</sequence>
<keyword evidence="4 11" id="KW-0812">Transmembrane</keyword>